<comment type="caution">
    <text evidence="1">The sequence shown here is derived from an EMBL/GenBank/DDBJ whole genome shotgun (WGS) entry which is preliminary data.</text>
</comment>
<sequence length="528" mass="59597">MAISSLLSASGNFFSPSPDRPGRRTSAGLVADEFYRDPIEALYAHYADPKANSIPLIVTSTFLTEVGRCISIAPCLKSHEDALYSPVLVRSLLALYVMHQIRLYCRPFLRRLYRKLDRGEIPPVTLDFILCYGMSALSENHLTPAKRRFLSSAYLERLNHVALTQLSTNPSIDTPFLMYQICRLHVLYRTGEAYRSFISLSNKLVMERKYHLIDLLDDGPSDPSEALYHEISLEFKRRVFHDVTSLEHLAGALSGIPSNMALTYAVVQPINDATLLKLLALPPAEDTFPVLVPCMTHIVSGYPSLIELSKIGHDMASLRAQFPLDSLSQFDLAPYLAINRRLSILHPLLLKEFPLSLWATKDKDYNSPVYTAGVCMVHSTYLMVRIFTNVRNWSFGARAVRPEAYPELRAQASKAVDFYTTNCVPLIQQLPPPSHNIIVSVACLLSAFWCITRLHYQADMPDLVHRDLLTIRLYIDIVETFEPYVAYLSSMKKILEMAFREVLAACPGLIPAQLIRRSNLTIETVENT</sequence>
<dbReference type="AlphaFoldDB" id="A0A9W8A7R6"/>
<reference evidence="1" key="1">
    <citation type="submission" date="2022-07" db="EMBL/GenBank/DDBJ databases">
        <title>Phylogenomic reconstructions and comparative analyses of Kickxellomycotina fungi.</title>
        <authorList>
            <person name="Reynolds N.K."/>
            <person name="Stajich J.E."/>
            <person name="Barry K."/>
            <person name="Grigoriev I.V."/>
            <person name="Crous P."/>
            <person name="Smith M.E."/>
        </authorList>
    </citation>
    <scope>NUCLEOTIDE SEQUENCE</scope>
    <source>
        <strain evidence="1">RSA 861</strain>
    </source>
</reference>
<keyword evidence="2" id="KW-1185">Reference proteome</keyword>
<name>A0A9W8A7R6_9FUNG</name>
<proteinExistence type="predicted"/>
<organism evidence="1 2">
    <name type="scientific">Tieghemiomyces parasiticus</name>
    <dbReference type="NCBI Taxonomy" id="78921"/>
    <lineage>
        <taxon>Eukaryota</taxon>
        <taxon>Fungi</taxon>
        <taxon>Fungi incertae sedis</taxon>
        <taxon>Zoopagomycota</taxon>
        <taxon>Kickxellomycotina</taxon>
        <taxon>Dimargaritomycetes</taxon>
        <taxon>Dimargaritales</taxon>
        <taxon>Dimargaritaceae</taxon>
        <taxon>Tieghemiomyces</taxon>
    </lineage>
</organism>
<protein>
    <submittedName>
        <fullName evidence="1">Uncharacterized protein</fullName>
    </submittedName>
</protein>
<evidence type="ECO:0000313" key="1">
    <source>
        <dbReference type="EMBL" id="KAJ1925139.1"/>
    </source>
</evidence>
<dbReference type="Proteomes" id="UP001150569">
    <property type="component" value="Unassembled WGS sequence"/>
</dbReference>
<dbReference type="CDD" id="cd12148">
    <property type="entry name" value="fungal_TF_MHR"/>
    <property type="match status" value="1"/>
</dbReference>
<dbReference type="OrthoDB" id="3014581at2759"/>
<evidence type="ECO:0000313" key="2">
    <source>
        <dbReference type="Proteomes" id="UP001150569"/>
    </source>
</evidence>
<dbReference type="EMBL" id="JANBPT010000237">
    <property type="protein sequence ID" value="KAJ1925139.1"/>
    <property type="molecule type" value="Genomic_DNA"/>
</dbReference>
<accession>A0A9W8A7R6</accession>
<gene>
    <name evidence="1" type="ORF">IWQ60_004735</name>
</gene>